<dbReference type="PANTHER" id="PTHR33103:SF117">
    <property type="entry name" value="DUF674 DOMAIN-CONTAINING PROTEIN"/>
    <property type="match status" value="1"/>
</dbReference>
<dbReference type="EMBL" id="PQIB02000004">
    <property type="protein sequence ID" value="RLN24297.1"/>
    <property type="molecule type" value="Genomic_DNA"/>
</dbReference>
<dbReference type="STRING" id="4540.A0A3L6SRV3"/>
<dbReference type="Pfam" id="PF05056">
    <property type="entry name" value="DUF674"/>
    <property type="match status" value="1"/>
</dbReference>
<dbReference type="OrthoDB" id="2014278at2759"/>
<dbReference type="Proteomes" id="UP000275267">
    <property type="component" value="Unassembled WGS sequence"/>
</dbReference>
<sequence length="162" mass="17265">MSTTTRTLKMKLLIDTKANRVVFAEADKEVVDVLFSLLALPVASIVEMLGRRSMPGSFGNLYDSVAKLDYTYVVAGAEKGELLYPTIASSAASTSLSRSLLLSSPSPGKSKSFYKCSSYRSCSYVTDARGTRCPTCGCNMTAPLGYVSPHTVTAPMSLGNGH</sequence>
<protein>
    <recommendedName>
        <fullName evidence="3">DUF674 domain-containing protein</fullName>
    </recommendedName>
</protein>
<organism evidence="1 2">
    <name type="scientific">Panicum miliaceum</name>
    <name type="common">Proso millet</name>
    <name type="synonym">Broomcorn millet</name>
    <dbReference type="NCBI Taxonomy" id="4540"/>
    <lineage>
        <taxon>Eukaryota</taxon>
        <taxon>Viridiplantae</taxon>
        <taxon>Streptophyta</taxon>
        <taxon>Embryophyta</taxon>
        <taxon>Tracheophyta</taxon>
        <taxon>Spermatophyta</taxon>
        <taxon>Magnoliopsida</taxon>
        <taxon>Liliopsida</taxon>
        <taxon>Poales</taxon>
        <taxon>Poaceae</taxon>
        <taxon>PACMAD clade</taxon>
        <taxon>Panicoideae</taxon>
        <taxon>Panicodae</taxon>
        <taxon>Paniceae</taxon>
        <taxon>Panicinae</taxon>
        <taxon>Panicum</taxon>
        <taxon>Panicum sect. Panicum</taxon>
    </lineage>
</organism>
<keyword evidence="2" id="KW-1185">Reference proteome</keyword>
<evidence type="ECO:0008006" key="3">
    <source>
        <dbReference type="Google" id="ProtNLM"/>
    </source>
</evidence>
<name>A0A3L6SRV3_PANMI</name>
<gene>
    <name evidence="1" type="ORF">C2845_PM07G01290</name>
</gene>
<proteinExistence type="predicted"/>
<dbReference type="PANTHER" id="PTHR33103">
    <property type="entry name" value="OS01G0153900 PROTEIN"/>
    <property type="match status" value="1"/>
</dbReference>
<dbReference type="AlphaFoldDB" id="A0A3L6SRV3"/>
<evidence type="ECO:0000313" key="2">
    <source>
        <dbReference type="Proteomes" id="UP000275267"/>
    </source>
</evidence>
<comment type="caution">
    <text evidence="1">The sequence shown here is derived from an EMBL/GenBank/DDBJ whole genome shotgun (WGS) entry which is preliminary data.</text>
</comment>
<evidence type="ECO:0000313" key="1">
    <source>
        <dbReference type="EMBL" id="RLN24297.1"/>
    </source>
</evidence>
<reference evidence="2" key="1">
    <citation type="journal article" date="2019" name="Nat. Commun.">
        <title>The genome of broomcorn millet.</title>
        <authorList>
            <person name="Zou C."/>
            <person name="Miki D."/>
            <person name="Li D."/>
            <person name="Tang Q."/>
            <person name="Xiao L."/>
            <person name="Rajput S."/>
            <person name="Deng P."/>
            <person name="Jia W."/>
            <person name="Huang R."/>
            <person name="Zhang M."/>
            <person name="Sun Y."/>
            <person name="Hu J."/>
            <person name="Fu X."/>
            <person name="Schnable P.S."/>
            <person name="Li F."/>
            <person name="Zhang H."/>
            <person name="Feng B."/>
            <person name="Zhu X."/>
            <person name="Liu R."/>
            <person name="Schnable J.C."/>
            <person name="Zhu J.-K."/>
            <person name="Zhang H."/>
        </authorList>
    </citation>
    <scope>NUCLEOTIDE SEQUENCE [LARGE SCALE GENOMIC DNA]</scope>
</reference>
<accession>A0A3L6SRV3</accession>
<dbReference type="InterPro" id="IPR007750">
    <property type="entry name" value="DUF674"/>
</dbReference>